<reference evidence="2 3" key="1">
    <citation type="submission" date="2018-07" db="EMBL/GenBank/DDBJ databases">
        <title>Genomic Encyclopedia of Type Strains, Phase IV (KMG-IV): sequencing the most valuable type-strain genomes for metagenomic binning, comparative biology and taxonomic classification.</title>
        <authorList>
            <person name="Goeker M."/>
        </authorList>
    </citation>
    <scope>NUCLEOTIDE SEQUENCE [LARGE SCALE GENOMIC DNA]</scope>
    <source>
        <strain evidence="2 3">DSM 101478</strain>
    </source>
</reference>
<sequence>MSKNIYYINRYNLQKRKEIRENTGYEQIVKYSSLFKPITGNELLAKIVLKVLKLKLPKNYLKITISEEIKALFIALLTGAPIFYLYADKDAFLLPLLKRKFGLKQVKLFGTLHWPIETSQKFSFYEKNLIFQFDGIITLSSSLTLLNHPNQITIPHGININYWQENDTLKFKNFYLIIGVSNRDHEKQIQLIKQIKYLDNTARFVVLIDNKVIYNLYEGLLDLEVIKTRISDAKLKELYVRCKAVILIQKYCLASNLVLECIATTTPIIANNVGDIAEYLGKRYPLFLSQDNQPNNLEKFIFDNENYRRKILEYLSGLRDTFNWPSIVNNTVKFINNS</sequence>
<keyword evidence="3" id="KW-1185">Reference proteome</keyword>
<accession>A0A370Q911</accession>
<evidence type="ECO:0000313" key="2">
    <source>
        <dbReference type="EMBL" id="RDK84809.1"/>
    </source>
</evidence>
<proteinExistence type="predicted"/>
<dbReference type="GO" id="GO:0016740">
    <property type="term" value="F:transferase activity"/>
    <property type="evidence" value="ECO:0007669"/>
    <property type="project" value="UniProtKB-KW"/>
</dbReference>
<gene>
    <name evidence="2" type="ORF">C8D94_104182</name>
</gene>
<protein>
    <submittedName>
        <fullName evidence="2">Glycosyltransferase involved in cell wall biosynthesis</fullName>
    </submittedName>
</protein>
<dbReference type="EMBL" id="QRAO01000004">
    <property type="protein sequence ID" value="RDK84809.1"/>
    <property type="molecule type" value="Genomic_DNA"/>
</dbReference>
<name>A0A370Q911_9FLAO</name>
<dbReference type="Gene3D" id="3.40.50.2000">
    <property type="entry name" value="Glycogen Phosphorylase B"/>
    <property type="match status" value="2"/>
</dbReference>
<keyword evidence="2" id="KW-0808">Transferase</keyword>
<dbReference type="RefSeq" id="WP_147278549.1">
    <property type="nucleotide sequence ID" value="NZ_QRAO01000004.1"/>
</dbReference>
<dbReference type="AlphaFoldDB" id="A0A370Q911"/>
<feature type="transmembrane region" description="Helical" evidence="1">
    <location>
        <begin position="69"/>
        <end position="87"/>
    </location>
</feature>
<keyword evidence="1" id="KW-0472">Membrane</keyword>
<comment type="caution">
    <text evidence="2">The sequence shown here is derived from an EMBL/GenBank/DDBJ whole genome shotgun (WGS) entry which is preliminary data.</text>
</comment>
<dbReference type="OrthoDB" id="1428541at2"/>
<keyword evidence="1" id="KW-0812">Transmembrane</keyword>
<evidence type="ECO:0000313" key="3">
    <source>
        <dbReference type="Proteomes" id="UP000255317"/>
    </source>
</evidence>
<dbReference type="SUPFAM" id="SSF53756">
    <property type="entry name" value="UDP-Glycosyltransferase/glycogen phosphorylase"/>
    <property type="match status" value="1"/>
</dbReference>
<evidence type="ECO:0000256" key="1">
    <source>
        <dbReference type="SAM" id="Phobius"/>
    </source>
</evidence>
<keyword evidence="1" id="KW-1133">Transmembrane helix</keyword>
<dbReference type="Proteomes" id="UP000255317">
    <property type="component" value="Unassembled WGS sequence"/>
</dbReference>
<organism evidence="2 3">
    <name type="scientific">Marinirhabdus gelatinilytica</name>
    <dbReference type="NCBI Taxonomy" id="1703343"/>
    <lineage>
        <taxon>Bacteria</taxon>
        <taxon>Pseudomonadati</taxon>
        <taxon>Bacteroidota</taxon>
        <taxon>Flavobacteriia</taxon>
        <taxon>Flavobacteriales</taxon>
        <taxon>Flavobacteriaceae</taxon>
    </lineage>
</organism>